<organism evidence="1 2">
    <name type="scientific">Naganishia cerealis</name>
    <dbReference type="NCBI Taxonomy" id="610337"/>
    <lineage>
        <taxon>Eukaryota</taxon>
        <taxon>Fungi</taxon>
        <taxon>Dikarya</taxon>
        <taxon>Basidiomycota</taxon>
        <taxon>Agaricomycotina</taxon>
        <taxon>Tremellomycetes</taxon>
        <taxon>Filobasidiales</taxon>
        <taxon>Filobasidiaceae</taxon>
        <taxon>Naganishia</taxon>
    </lineage>
</organism>
<proteinExistence type="predicted"/>
<dbReference type="EMBL" id="JASBWR010000002">
    <property type="protein sequence ID" value="KAJ9113457.1"/>
    <property type="molecule type" value="Genomic_DNA"/>
</dbReference>
<sequence>MALSSNNKADTSVSQLLASFIPTFVLFVIFVALFIILRKKQRRVYEPRYIVETQPKDIRPDESPSGPFGWITHLLKKPEAFIVQCCGPDGYFFLRYTFNFAVVSLLGCIITWPILFPINIANGKSDPGVQGLNMLSFAHVKDKWRYFAHVFLSWVFFGLVIFLIYRELVYYTTFRHVVQTTPLYDSLLSSRTLLLTEVPEALLKEGELRDHFPTSTNIWYARDYTELEKKVIERRKLSGKYEGALNKVLAKATKLRAKAVKKNKPVPEPADDLNKYLKDGKKRPTHKLKFLIGKKVDTLDYGVERLGELNKEIKKDQLQHTTNDQLPAVFMEFPTQLELQKAYQAIPYHADFKKSRRYTGLTPDDIIWENLSLTKTKRRTKKLIATTVLTLMIIFWCIPVAVVGAISNINNLTEKVHFLRFINNMPEKIMGIITGLLPVVALAILMSLVPPFIKKMGKVSGCITIQEVESYCQSWFFAFQVVNAFLVVTLTSAAASSVITVINNPSSALTLLGTKLPAASNFYLSYYCLQGLTVPAGLLLQIVALILAQFLGKLLDGTPRAKWNRWNTLGQPFWSTMYPAQQYMVVILLAYAMIAPLILGFAAIALFLIYIAYNYMLTYVMQPNKTDARGRNYPSGLLQTFVAVYLAEVVLTAMFVFTKNWACVALEGVFILFTALCHIYFKRKFIPLWSTVPISALKYASGDHTYQYPMHDQGLKEIRSEGENYWQGGNQLGISGSHKDQVRQNLKPPGTLGEGADSTVLGSGDSKYTSDSKQPINDKSQSDIDEKVPADAHDSVAAEHPGNTGVATKPTSWLTRFFKPKTQTFDSIRKSMPASYFNYIEYNPDFIRTAYEDPCVKDEEPHIWIVRDEMGLSEIEKNKASENGVDVTDEAAKFDEKNNIVYTGPPPSYEEALKL</sequence>
<name>A0ACC2WQZ7_9TREE</name>
<evidence type="ECO:0000313" key="2">
    <source>
        <dbReference type="Proteomes" id="UP001241377"/>
    </source>
</evidence>
<keyword evidence="2" id="KW-1185">Reference proteome</keyword>
<gene>
    <name evidence="1" type="ORF">QFC19_000377</name>
</gene>
<reference evidence="1" key="1">
    <citation type="submission" date="2023-04" db="EMBL/GenBank/DDBJ databases">
        <title>Draft Genome sequencing of Naganishia species isolated from polar environments using Oxford Nanopore Technology.</title>
        <authorList>
            <person name="Leo P."/>
            <person name="Venkateswaran K."/>
        </authorList>
    </citation>
    <scope>NUCLEOTIDE SEQUENCE</scope>
    <source>
        <strain evidence="1">MNA-CCFEE 5261</strain>
    </source>
</reference>
<accession>A0ACC2WQZ7</accession>
<dbReference type="Proteomes" id="UP001241377">
    <property type="component" value="Unassembled WGS sequence"/>
</dbReference>
<evidence type="ECO:0000313" key="1">
    <source>
        <dbReference type="EMBL" id="KAJ9113457.1"/>
    </source>
</evidence>
<protein>
    <submittedName>
        <fullName evidence="1">Uncharacterized protein</fullName>
    </submittedName>
</protein>
<comment type="caution">
    <text evidence="1">The sequence shown here is derived from an EMBL/GenBank/DDBJ whole genome shotgun (WGS) entry which is preliminary data.</text>
</comment>